<proteinExistence type="predicted"/>
<comment type="caution">
    <text evidence="2">The sequence shown here is derived from an EMBL/GenBank/DDBJ whole genome shotgun (WGS) entry which is preliminary data.</text>
</comment>
<evidence type="ECO:0000313" key="2">
    <source>
        <dbReference type="EMBL" id="KAF9613467.1"/>
    </source>
</evidence>
<feature type="compositionally biased region" description="Basic residues" evidence="1">
    <location>
        <begin position="23"/>
        <end position="37"/>
    </location>
</feature>
<evidence type="ECO:0000256" key="1">
    <source>
        <dbReference type="SAM" id="MobiDB-lite"/>
    </source>
</evidence>
<keyword evidence="3" id="KW-1185">Reference proteome</keyword>
<evidence type="ECO:0000313" key="3">
    <source>
        <dbReference type="Proteomes" id="UP000631114"/>
    </source>
</evidence>
<organism evidence="2 3">
    <name type="scientific">Coptis chinensis</name>
    <dbReference type="NCBI Taxonomy" id="261450"/>
    <lineage>
        <taxon>Eukaryota</taxon>
        <taxon>Viridiplantae</taxon>
        <taxon>Streptophyta</taxon>
        <taxon>Embryophyta</taxon>
        <taxon>Tracheophyta</taxon>
        <taxon>Spermatophyta</taxon>
        <taxon>Magnoliopsida</taxon>
        <taxon>Ranunculales</taxon>
        <taxon>Ranunculaceae</taxon>
        <taxon>Coptidoideae</taxon>
        <taxon>Coptis</taxon>
    </lineage>
</organism>
<protein>
    <submittedName>
        <fullName evidence="2">Uncharacterized protein</fullName>
    </submittedName>
</protein>
<accession>A0A835IBT3</accession>
<reference evidence="2 3" key="1">
    <citation type="submission" date="2020-10" db="EMBL/GenBank/DDBJ databases">
        <title>The Coptis chinensis genome and diversification of protoberbering-type alkaloids.</title>
        <authorList>
            <person name="Wang B."/>
            <person name="Shu S."/>
            <person name="Song C."/>
            <person name="Liu Y."/>
        </authorList>
    </citation>
    <scope>NUCLEOTIDE SEQUENCE [LARGE SCALE GENOMIC DNA]</scope>
    <source>
        <strain evidence="2">HL-2020</strain>
        <tissue evidence="2">Leaf</tissue>
    </source>
</reference>
<dbReference type="Proteomes" id="UP000631114">
    <property type="component" value="Unassembled WGS sequence"/>
</dbReference>
<feature type="region of interest" description="Disordered" evidence="1">
    <location>
        <begin position="19"/>
        <end position="85"/>
    </location>
</feature>
<name>A0A835IBT3_9MAGN</name>
<dbReference type="AlphaFoldDB" id="A0A835IBT3"/>
<sequence>APLTDLEIEDLIAELSEVERGQQRRKNHWRRSHSHKLKLMDEESPPRLGNSSNLLGSNANSTVLKRSPSLPSAEQALPGTSYSTVADTERETQAKAKRLAHFGVELSQPVLKRGDFMLSDYEGPESSSVIIGLCPVCALGSAIVRGDKAMQLLGSGLKVKKYEL</sequence>
<dbReference type="EMBL" id="JADFTS010000003">
    <property type="protein sequence ID" value="KAF9613467.1"/>
    <property type="molecule type" value="Genomic_DNA"/>
</dbReference>
<gene>
    <name evidence="2" type="ORF">IFM89_008314</name>
</gene>
<feature type="non-terminal residue" evidence="2">
    <location>
        <position position="1"/>
    </location>
</feature>
<feature type="compositionally biased region" description="Low complexity" evidence="1">
    <location>
        <begin position="48"/>
        <end position="61"/>
    </location>
</feature>